<evidence type="ECO:0000313" key="2">
    <source>
        <dbReference type="EMBL" id="CAF4481858.1"/>
    </source>
</evidence>
<comment type="caution">
    <text evidence="2">The sequence shown here is derived from an EMBL/GenBank/DDBJ whole genome shotgun (WGS) entry which is preliminary data.</text>
</comment>
<dbReference type="EMBL" id="CAJOBC010102774">
    <property type="protein sequence ID" value="CAF4481858.1"/>
    <property type="molecule type" value="Genomic_DNA"/>
</dbReference>
<evidence type="ECO:0000256" key="1">
    <source>
        <dbReference type="SAM" id="Coils"/>
    </source>
</evidence>
<gene>
    <name evidence="2" type="ORF">SRO942_LOCUS43873</name>
</gene>
<feature type="coiled-coil region" evidence="1">
    <location>
        <begin position="90"/>
        <end position="152"/>
    </location>
</feature>
<dbReference type="Proteomes" id="UP000681722">
    <property type="component" value="Unassembled WGS sequence"/>
</dbReference>
<reference evidence="2" key="1">
    <citation type="submission" date="2021-02" db="EMBL/GenBank/DDBJ databases">
        <authorList>
            <person name="Nowell W R."/>
        </authorList>
    </citation>
    <scope>NUCLEOTIDE SEQUENCE</scope>
</reference>
<organism evidence="2 3">
    <name type="scientific">Didymodactylos carnosus</name>
    <dbReference type="NCBI Taxonomy" id="1234261"/>
    <lineage>
        <taxon>Eukaryota</taxon>
        <taxon>Metazoa</taxon>
        <taxon>Spiralia</taxon>
        <taxon>Gnathifera</taxon>
        <taxon>Rotifera</taxon>
        <taxon>Eurotatoria</taxon>
        <taxon>Bdelloidea</taxon>
        <taxon>Philodinida</taxon>
        <taxon>Philodinidae</taxon>
        <taxon>Didymodactylos</taxon>
    </lineage>
</organism>
<proteinExistence type="predicted"/>
<sequence length="243" mass="28586">MFSFEIVAFSHVKSNNVVLAFILFKRFQQHRQQLREGMNEVKYQHELLQQLLDVPTPLSSTEKDDKHIAATIKKIDEWERKNIQQITTVAECVRQQLQKQINEINKVKHDFRLITDQLRQRQLENDYVEADLQQWLERLQQLKHQLETTTVSDTSQIDVQITDDIDWSSMVKLVQSTEAKSMKVNFALIKIREPKMVIDVPIDENDIRMGGSNKSFLFYDNDSKELQLYGQNGLKHTKKLTIT</sequence>
<dbReference type="AlphaFoldDB" id="A0A8S2X8D3"/>
<name>A0A8S2X8D3_9BILA</name>
<keyword evidence="1" id="KW-0175">Coiled coil</keyword>
<evidence type="ECO:0000313" key="3">
    <source>
        <dbReference type="Proteomes" id="UP000681722"/>
    </source>
</evidence>
<accession>A0A8S2X8D3</accession>
<protein>
    <submittedName>
        <fullName evidence="2">Uncharacterized protein</fullName>
    </submittedName>
</protein>
<feature type="non-terminal residue" evidence="2">
    <location>
        <position position="243"/>
    </location>
</feature>